<dbReference type="EMBL" id="GBRH01179953">
    <property type="protein sequence ID" value="JAE17943.1"/>
    <property type="molecule type" value="Transcribed_RNA"/>
</dbReference>
<proteinExistence type="predicted"/>
<evidence type="ECO:0000313" key="1">
    <source>
        <dbReference type="EMBL" id="JAE17943.1"/>
    </source>
</evidence>
<organism evidence="1">
    <name type="scientific">Arundo donax</name>
    <name type="common">Giant reed</name>
    <name type="synonym">Donax arundinaceus</name>
    <dbReference type="NCBI Taxonomy" id="35708"/>
    <lineage>
        <taxon>Eukaryota</taxon>
        <taxon>Viridiplantae</taxon>
        <taxon>Streptophyta</taxon>
        <taxon>Embryophyta</taxon>
        <taxon>Tracheophyta</taxon>
        <taxon>Spermatophyta</taxon>
        <taxon>Magnoliopsida</taxon>
        <taxon>Liliopsida</taxon>
        <taxon>Poales</taxon>
        <taxon>Poaceae</taxon>
        <taxon>PACMAD clade</taxon>
        <taxon>Arundinoideae</taxon>
        <taxon>Arundineae</taxon>
        <taxon>Arundo</taxon>
    </lineage>
</organism>
<reference evidence="1" key="1">
    <citation type="submission" date="2014-09" db="EMBL/GenBank/DDBJ databases">
        <authorList>
            <person name="Magalhaes I.L.F."/>
            <person name="Oliveira U."/>
            <person name="Santos F.R."/>
            <person name="Vidigal T.H.D.A."/>
            <person name="Brescovit A.D."/>
            <person name="Santos A.J."/>
        </authorList>
    </citation>
    <scope>NUCLEOTIDE SEQUENCE</scope>
    <source>
        <tissue evidence="1">Shoot tissue taken approximately 20 cm above the soil surface</tissue>
    </source>
</reference>
<dbReference type="AlphaFoldDB" id="A0A0A9GB83"/>
<reference evidence="1" key="2">
    <citation type="journal article" date="2015" name="Data Brief">
        <title>Shoot transcriptome of the giant reed, Arundo donax.</title>
        <authorList>
            <person name="Barrero R.A."/>
            <person name="Guerrero F.D."/>
            <person name="Moolhuijzen P."/>
            <person name="Goolsby J.A."/>
            <person name="Tidwell J."/>
            <person name="Bellgard S.E."/>
            <person name="Bellgard M.I."/>
        </authorList>
    </citation>
    <scope>NUCLEOTIDE SEQUENCE</scope>
    <source>
        <tissue evidence="1">Shoot tissue taken approximately 20 cm above the soil surface</tissue>
    </source>
</reference>
<sequence>MAFPAFLFDSVFVATWKSNPIVNNAKCKDNHENLPKKIIQQQQSLSVPNKLG</sequence>
<protein>
    <submittedName>
        <fullName evidence="1">Uncharacterized protein</fullName>
    </submittedName>
</protein>
<accession>A0A0A9GB83</accession>
<name>A0A0A9GB83_ARUDO</name>